<dbReference type="HOGENOM" id="CLU_2197165_0_0_1"/>
<name>J3PE66_GAET3</name>
<reference evidence="1" key="2">
    <citation type="submission" date="2010-07" db="EMBL/GenBank/DDBJ databases">
        <authorList>
            <consortium name="The Broad Institute Genome Sequencing Platform"/>
            <consortium name="Broad Institute Genome Sequencing Center for Infectious Disease"/>
            <person name="Ma L.-J."/>
            <person name="Dead R."/>
            <person name="Young S."/>
            <person name="Zeng Q."/>
            <person name="Koehrsen M."/>
            <person name="Alvarado L."/>
            <person name="Berlin A."/>
            <person name="Chapman S.B."/>
            <person name="Chen Z."/>
            <person name="Freedman E."/>
            <person name="Gellesch M."/>
            <person name="Goldberg J."/>
            <person name="Griggs A."/>
            <person name="Gujja S."/>
            <person name="Heilman E.R."/>
            <person name="Heiman D."/>
            <person name="Hepburn T."/>
            <person name="Howarth C."/>
            <person name="Jen D."/>
            <person name="Larson L."/>
            <person name="Mehta T."/>
            <person name="Neiman D."/>
            <person name="Pearson M."/>
            <person name="Roberts A."/>
            <person name="Saif S."/>
            <person name="Shea T."/>
            <person name="Shenoy N."/>
            <person name="Sisk P."/>
            <person name="Stolte C."/>
            <person name="Sykes S."/>
            <person name="Walk T."/>
            <person name="White J."/>
            <person name="Yandava C."/>
            <person name="Haas B."/>
            <person name="Nusbaum C."/>
            <person name="Birren B."/>
        </authorList>
    </citation>
    <scope>NUCLEOTIDE SEQUENCE</scope>
    <source>
        <strain evidence="1">R3-111a-1</strain>
    </source>
</reference>
<dbReference type="AlphaFoldDB" id="J3PE66"/>
<gene>
    <name evidence="2" type="primary">20352247</name>
    <name evidence="1" type="ORF">GGTG_11789</name>
</gene>
<reference evidence="3" key="1">
    <citation type="submission" date="2010-07" db="EMBL/GenBank/DDBJ databases">
        <title>The genome sequence of Gaeumannomyces graminis var. tritici strain R3-111a-1.</title>
        <authorList>
            <consortium name="The Broad Institute Genome Sequencing Platform"/>
            <person name="Ma L.-J."/>
            <person name="Dead R."/>
            <person name="Young S."/>
            <person name="Zeng Q."/>
            <person name="Koehrsen M."/>
            <person name="Alvarado L."/>
            <person name="Berlin A."/>
            <person name="Chapman S.B."/>
            <person name="Chen Z."/>
            <person name="Freedman E."/>
            <person name="Gellesch M."/>
            <person name="Goldberg J."/>
            <person name="Griggs A."/>
            <person name="Gujja S."/>
            <person name="Heilman E.R."/>
            <person name="Heiman D."/>
            <person name="Hepburn T."/>
            <person name="Howarth C."/>
            <person name="Jen D."/>
            <person name="Larson L."/>
            <person name="Mehta T."/>
            <person name="Neiman D."/>
            <person name="Pearson M."/>
            <person name="Roberts A."/>
            <person name="Saif S."/>
            <person name="Shea T."/>
            <person name="Shenoy N."/>
            <person name="Sisk P."/>
            <person name="Stolte C."/>
            <person name="Sykes S."/>
            <person name="Walk T."/>
            <person name="White J."/>
            <person name="Yandava C."/>
            <person name="Haas B."/>
            <person name="Nusbaum C."/>
            <person name="Birren B."/>
        </authorList>
    </citation>
    <scope>NUCLEOTIDE SEQUENCE [LARGE SCALE GENOMIC DNA]</scope>
    <source>
        <strain evidence="3">R3-111a-1</strain>
    </source>
</reference>
<organism evidence="1">
    <name type="scientific">Gaeumannomyces tritici (strain R3-111a-1)</name>
    <name type="common">Wheat and barley take-all root rot fungus</name>
    <name type="synonym">Gaeumannomyces graminis var. tritici</name>
    <dbReference type="NCBI Taxonomy" id="644352"/>
    <lineage>
        <taxon>Eukaryota</taxon>
        <taxon>Fungi</taxon>
        <taxon>Dikarya</taxon>
        <taxon>Ascomycota</taxon>
        <taxon>Pezizomycotina</taxon>
        <taxon>Sordariomycetes</taxon>
        <taxon>Sordariomycetidae</taxon>
        <taxon>Magnaporthales</taxon>
        <taxon>Magnaporthaceae</taxon>
        <taxon>Gaeumannomyces</taxon>
    </lineage>
</organism>
<reference evidence="2" key="4">
    <citation type="journal article" date="2015" name="G3 (Bethesda)">
        <title>Genome sequences of three phytopathogenic species of the Magnaporthaceae family of fungi.</title>
        <authorList>
            <person name="Okagaki L.H."/>
            <person name="Nunes C.C."/>
            <person name="Sailsbery J."/>
            <person name="Clay B."/>
            <person name="Brown D."/>
            <person name="John T."/>
            <person name="Oh Y."/>
            <person name="Young N."/>
            <person name="Fitzgerald M."/>
            <person name="Haas B.J."/>
            <person name="Zeng Q."/>
            <person name="Young S."/>
            <person name="Adiconis X."/>
            <person name="Fan L."/>
            <person name="Levin J.Z."/>
            <person name="Mitchell T.K."/>
            <person name="Okubara P.A."/>
            <person name="Farman M.L."/>
            <person name="Kohn L.M."/>
            <person name="Birren B."/>
            <person name="Ma L.-J."/>
            <person name="Dean R.A."/>
        </authorList>
    </citation>
    <scope>NUCLEOTIDE SEQUENCE</scope>
    <source>
        <strain evidence="2">R3-111a-1</strain>
    </source>
</reference>
<protein>
    <submittedName>
        <fullName evidence="1 2">Uncharacterized protein</fullName>
    </submittedName>
</protein>
<accession>J3PE66</accession>
<dbReference type="RefSeq" id="XP_009227944.1">
    <property type="nucleotide sequence ID" value="XM_009229680.1"/>
</dbReference>
<keyword evidence="3" id="KW-1185">Reference proteome</keyword>
<dbReference type="VEuPathDB" id="FungiDB:GGTG_11789"/>
<reference evidence="1" key="3">
    <citation type="submission" date="2010-09" db="EMBL/GenBank/DDBJ databases">
        <title>Annotation of Gaeumannomyces graminis var. tritici R3-111a-1.</title>
        <authorList>
            <consortium name="The Broad Institute Genome Sequencing Platform"/>
            <person name="Ma L.-J."/>
            <person name="Dead R."/>
            <person name="Young S.K."/>
            <person name="Zeng Q."/>
            <person name="Gargeya S."/>
            <person name="Fitzgerald M."/>
            <person name="Haas B."/>
            <person name="Abouelleil A."/>
            <person name="Alvarado L."/>
            <person name="Arachchi H.M."/>
            <person name="Berlin A."/>
            <person name="Brown A."/>
            <person name="Chapman S.B."/>
            <person name="Chen Z."/>
            <person name="Dunbar C."/>
            <person name="Freedman E."/>
            <person name="Gearin G."/>
            <person name="Gellesch M."/>
            <person name="Goldberg J."/>
            <person name="Griggs A."/>
            <person name="Gujja S."/>
            <person name="Heiman D."/>
            <person name="Howarth C."/>
            <person name="Larson L."/>
            <person name="Lui A."/>
            <person name="MacDonald P.J.P."/>
            <person name="Mehta T."/>
            <person name="Montmayeur A."/>
            <person name="Murphy C."/>
            <person name="Neiman D."/>
            <person name="Pearson M."/>
            <person name="Priest M."/>
            <person name="Roberts A."/>
            <person name="Saif S."/>
            <person name="Shea T."/>
            <person name="Shenoy N."/>
            <person name="Sisk P."/>
            <person name="Stolte C."/>
            <person name="Sykes S."/>
            <person name="Yandava C."/>
            <person name="Wortman J."/>
            <person name="Nusbaum C."/>
            <person name="Birren B."/>
        </authorList>
    </citation>
    <scope>NUCLEOTIDE SEQUENCE</scope>
    <source>
        <strain evidence="1">R3-111a-1</strain>
    </source>
</reference>
<dbReference type="Proteomes" id="UP000006039">
    <property type="component" value="Unassembled WGS sequence"/>
</dbReference>
<sequence>MLCGQPDLAESENSSISHLAVEPRLPGFDVWFSGAIALQPGTPSPVKQSRTSAPHGPGLASSLAVPDHRGVSGLCGFLACCSLLLLLANPILPDAQEFQPSRPSQGGE</sequence>
<proteinExistence type="predicted"/>
<dbReference type="EnsemblFungi" id="EJT70766">
    <property type="protein sequence ID" value="EJT70766"/>
    <property type="gene ID" value="GGTG_11789"/>
</dbReference>
<dbReference type="EMBL" id="GL385401">
    <property type="protein sequence ID" value="EJT70766.1"/>
    <property type="molecule type" value="Genomic_DNA"/>
</dbReference>
<dbReference type="GeneID" id="20352247"/>
<evidence type="ECO:0000313" key="3">
    <source>
        <dbReference type="Proteomes" id="UP000006039"/>
    </source>
</evidence>
<evidence type="ECO:0000313" key="1">
    <source>
        <dbReference type="EMBL" id="EJT70766.1"/>
    </source>
</evidence>
<reference evidence="2" key="5">
    <citation type="submission" date="2018-04" db="UniProtKB">
        <authorList>
            <consortium name="EnsemblFungi"/>
        </authorList>
    </citation>
    <scope>IDENTIFICATION</scope>
    <source>
        <strain evidence="2">R3-111a-1</strain>
    </source>
</reference>
<evidence type="ECO:0000313" key="2">
    <source>
        <dbReference type="EnsemblFungi" id="EJT70766"/>
    </source>
</evidence>